<evidence type="ECO:0000313" key="3">
    <source>
        <dbReference type="Proteomes" id="UP001291623"/>
    </source>
</evidence>
<feature type="compositionally biased region" description="Basic residues" evidence="1">
    <location>
        <begin position="26"/>
        <end position="38"/>
    </location>
</feature>
<dbReference type="Proteomes" id="UP001291623">
    <property type="component" value="Unassembled WGS sequence"/>
</dbReference>
<name>A0AAE1R1N5_9SOLA</name>
<feature type="compositionally biased region" description="Polar residues" evidence="1">
    <location>
        <begin position="1"/>
        <end position="12"/>
    </location>
</feature>
<accession>A0AAE1R1N5</accession>
<dbReference type="EMBL" id="JAVYJV010000020">
    <property type="protein sequence ID" value="KAK4343351.1"/>
    <property type="molecule type" value="Genomic_DNA"/>
</dbReference>
<feature type="region of interest" description="Disordered" evidence="1">
    <location>
        <begin position="1"/>
        <end position="56"/>
    </location>
</feature>
<protein>
    <submittedName>
        <fullName evidence="2">Uncharacterized protein</fullName>
    </submittedName>
</protein>
<dbReference type="AlphaFoldDB" id="A0AAE1R1N5"/>
<reference evidence="2" key="1">
    <citation type="submission" date="2023-12" db="EMBL/GenBank/DDBJ databases">
        <title>Genome assembly of Anisodus tanguticus.</title>
        <authorList>
            <person name="Wang Y.-J."/>
        </authorList>
    </citation>
    <scope>NUCLEOTIDE SEQUENCE</scope>
    <source>
        <strain evidence="2">KB-2021</strain>
        <tissue evidence="2">Leaf</tissue>
    </source>
</reference>
<comment type="caution">
    <text evidence="2">The sequence shown here is derived from an EMBL/GenBank/DDBJ whole genome shotgun (WGS) entry which is preliminary data.</text>
</comment>
<organism evidence="2 3">
    <name type="scientific">Anisodus tanguticus</name>
    <dbReference type="NCBI Taxonomy" id="243964"/>
    <lineage>
        <taxon>Eukaryota</taxon>
        <taxon>Viridiplantae</taxon>
        <taxon>Streptophyta</taxon>
        <taxon>Embryophyta</taxon>
        <taxon>Tracheophyta</taxon>
        <taxon>Spermatophyta</taxon>
        <taxon>Magnoliopsida</taxon>
        <taxon>eudicotyledons</taxon>
        <taxon>Gunneridae</taxon>
        <taxon>Pentapetalae</taxon>
        <taxon>asterids</taxon>
        <taxon>lamiids</taxon>
        <taxon>Solanales</taxon>
        <taxon>Solanaceae</taxon>
        <taxon>Solanoideae</taxon>
        <taxon>Hyoscyameae</taxon>
        <taxon>Anisodus</taxon>
    </lineage>
</organism>
<keyword evidence="3" id="KW-1185">Reference proteome</keyword>
<gene>
    <name evidence="2" type="ORF">RND71_036445</name>
</gene>
<evidence type="ECO:0000256" key="1">
    <source>
        <dbReference type="SAM" id="MobiDB-lite"/>
    </source>
</evidence>
<proteinExistence type="predicted"/>
<sequence>MPQVACSVSKTDSGIGKTTTEDKIKEHKKKKRSKNRRSPQKEEQEQKITPAYTSDSRIPVSAIQKYIAQKLKMNDHTELNNLEQDNSHVVSWFTGEAAEDDEFEDMDDVMKEYGDDRC</sequence>
<evidence type="ECO:0000313" key="2">
    <source>
        <dbReference type="EMBL" id="KAK4343351.1"/>
    </source>
</evidence>